<sequence>MPVKIKVVEFRHTYAKNKISMAYNIKSDVKKQDALQTLYNHGFKWVVVHKGKIVFKTFYEYQALNHKRLMNLWGAKVVPVNDSILEFF</sequence>
<dbReference type="AlphaFoldDB" id="A0A759L885"/>
<comment type="caution">
    <text evidence="1">The sequence shown here is derived from an EMBL/GenBank/DDBJ whole genome shotgun (WGS) entry which is preliminary data.</text>
</comment>
<name>A0A759L885_SALER</name>
<dbReference type="RefSeq" id="WP_139762413.1">
    <property type="nucleotide sequence ID" value="NZ_MZAG01000006.1"/>
</dbReference>
<protein>
    <submittedName>
        <fullName evidence="1">Uncharacterized protein</fullName>
    </submittedName>
</protein>
<organism evidence="1">
    <name type="scientific">Salmonella enterica</name>
    <name type="common">Salmonella choleraesuis</name>
    <dbReference type="NCBI Taxonomy" id="28901"/>
    <lineage>
        <taxon>Bacteria</taxon>
        <taxon>Pseudomonadati</taxon>
        <taxon>Pseudomonadota</taxon>
        <taxon>Gammaproteobacteria</taxon>
        <taxon>Enterobacterales</taxon>
        <taxon>Enterobacteriaceae</taxon>
        <taxon>Salmonella</taxon>
    </lineage>
</organism>
<reference evidence="1" key="1">
    <citation type="journal article" date="2018" name="Genome Biol.">
        <title>SKESA: strategic k-mer extension for scrupulous assemblies.</title>
        <authorList>
            <person name="Souvorov A."/>
            <person name="Agarwala R."/>
            <person name="Lipman D.J."/>
        </authorList>
    </citation>
    <scope>NUCLEOTIDE SEQUENCE</scope>
    <source>
        <strain evidence="1">MA.CK_99/00001287</strain>
    </source>
</reference>
<dbReference type="EMBL" id="DAAXOC010000005">
    <property type="protein sequence ID" value="HAG1918876.1"/>
    <property type="molecule type" value="Genomic_DNA"/>
</dbReference>
<evidence type="ECO:0000313" key="1">
    <source>
        <dbReference type="EMBL" id="HAG1918876.1"/>
    </source>
</evidence>
<reference evidence="1" key="2">
    <citation type="submission" date="2020-02" db="EMBL/GenBank/DDBJ databases">
        <authorList>
            <consortium name="NCBI Pathogen Detection Project"/>
        </authorList>
    </citation>
    <scope>NUCLEOTIDE SEQUENCE</scope>
    <source>
        <strain evidence="1">MA.CK_99/00001287</strain>
    </source>
</reference>
<accession>A0A759L885</accession>
<proteinExistence type="predicted"/>
<gene>
    <name evidence="1" type="ORF">G8X01_002756</name>
</gene>